<dbReference type="Proteomes" id="UP000319801">
    <property type="component" value="Unassembled WGS sequence"/>
</dbReference>
<dbReference type="AlphaFoldDB" id="A0A556V3G4"/>
<evidence type="ECO:0000256" key="1">
    <source>
        <dbReference type="SAM" id="MobiDB-lite"/>
    </source>
</evidence>
<keyword evidence="3" id="KW-1185">Reference proteome</keyword>
<feature type="region of interest" description="Disordered" evidence="1">
    <location>
        <begin position="1"/>
        <end position="29"/>
    </location>
</feature>
<accession>A0A556V3G4</accession>
<dbReference type="EMBL" id="VCAZ01000109">
    <property type="protein sequence ID" value="TST35093.1"/>
    <property type="molecule type" value="Genomic_DNA"/>
</dbReference>
<proteinExistence type="predicted"/>
<evidence type="ECO:0000313" key="3">
    <source>
        <dbReference type="Proteomes" id="UP000319801"/>
    </source>
</evidence>
<feature type="compositionally biased region" description="Low complexity" evidence="1">
    <location>
        <begin position="9"/>
        <end position="26"/>
    </location>
</feature>
<gene>
    <name evidence="2" type="ORF">Baya_12515</name>
</gene>
<sequence length="70" mass="7598">MRANDVPRSEVSPSHSPSSHSLHSVPFDGNCRDSGQSVFVQSFHKYPVPGLEREGGNGRASVFCPRNAKC</sequence>
<comment type="caution">
    <text evidence="2">The sequence shown here is derived from an EMBL/GenBank/DDBJ whole genome shotgun (WGS) entry which is preliminary data.</text>
</comment>
<protein>
    <submittedName>
        <fullName evidence="2">Uncharacterized protein</fullName>
    </submittedName>
</protein>
<reference evidence="2 3" key="1">
    <citation type="journal article" date="2019" name="Genome Biol. Evol.">
        <title>Whole-Genome Sequencing of the Giant Devil Catfish, Bagarius yarrelli.</title>
        <authorList>
            <person name="Jiang W."/>
            <person name="Lv Y."/>
            <person name="Cheng L."/>
            <person name="Yang K."/>
            <person name="Chao B."/>
            <person name="Wang X."/>
            <person name="Li Y."/>
            <person name="Pan X."/>
            <person name="You X."/>
            <person name="Zhang Y."/>
            <person name="Yang J."/>
            <person name="Li J."/>
            <person name="Zhang X."/>
            <person name="Liu S."/>
            <person name="Sun C."/>
            <person name="Yang J."/>
            <person name="Shi Q."/>
        </authorList>
    </citation>
    <scope>NUCLEOTIDE SEQUENCE [LARGE SCALE GENOMIC DNA]</scope>
    <source>
        <strain evidence="2">JWS20170419001</strain>
        <tissue evidence="2">Muscle</tissue>
    </source>
</reference>
<organism evidence="2 3">
    <name type="scientific">Bagarius yarrelli</name>
    <name type="common">Goonch</name>
    <name type="synonym">Bagrus yarrelli</name>
    <dbReference type="NCBI Taxonomy" id="175774"/>
    <lineage>
        <taxon>Eukaryota</taxon>
        <taxon>Metazoa</taxon>
        <taxon>Chordata</taxon>
        <taxon>Craniata</taxon>
        <taxon>Vertebrata</taxon>
        <taxon>Euteleostomi</taxon>
        <taxon>Actinopterygii</taxon>
        <taxon>Neopterygii</taxon>
        <taxon>Teleostei</taxon>
        <taxon>Ostariophysi</taxon>
        <taxon>Siluriformes</taxon>
        <taxon>Sisoridae</taxon>
        <taxon>Sisorinae</taxon>
        <taxon>Bagarius</taxon>
    </lineage>
</organism>
<name>A0A556V3G4_BAGYA</name>
<evidence type="ECO:0000313" key="2">
    <source>
        <dbReference type="EMBL" id="TST35093.1"/>
    </source>
</evidence>